<reference evidence="4" key="1">
    <citation type="submission" date="2011-06" db="EMBL/GenBank/DDBJ databases">
        <authorList>
            <person name="Saw J.H.W."/>
            <person name="Kanbe M."/>
            <person name="Aizawa S.-I."/>
            <person name="Saito J.A."/>
            <person name="Young A."/>
            <person name="Hou S."/>
            <person name="Alam M."/>
        </authorList>
    </citation>
    <scope>NUCLEOTIDE SEQUENCE</scope>
    <source>
        <strain evidence="4">Lewin</strain>
    </source>
</reference>
<feature type="domain" description="PKD/Chitinase" evidence="2">
    <location>
        <begin position="1364"/>
        <end position="1453"/>
    </location>
</feature>
<feature type="domain" description="BIG2" evidence="3">
    <location>
        <begin position="2710"/>
        <end position="2790"/>
    </location>
</feature>
<feature type="transmembrane region" description="Helical" evidence="1">
    <location>
        <begin position="36"/>
        <end position="52"/>
    </location>
</feature>
<feature type="domain" description="BIG2" evidence="3">
    <location>
        <begin position="1545"/>
        <end position="1626"/>
    </location>
</feature>
<keyword evidence="1" id="KW-1133">Transmembrane helix</keyword>
<feature type="domain" description="BIG2" evidence="3">
    <location>
        <begin position="1990"/>
        <end position="2071"/>
    </location>
</feature>
<reference evidence="4" key="2">
    <citation type="journal article" date="2012" name="Stand. Genomic Sci.">
        <title>Complete genome sequencing and analysis of Saprospira grandis str. Lewin, a predatory marine bacterium.</title>
        <authorList>
            <person name="Saw J.H."/>
            <person name="Yuryev A."/>
            <person name="Kanbe M."/>
            <person name="Hou S."/>
            <person name="Young A.G."/>
            <person name="Aizawa S."/>
            <person name="Alam M."/>
        </authorList>
    </citation>
    <scope>NUCLEOTIDE SEQUENCE [LARGE SCALE GENOMIC DNA]</scope>
    <source>
        <strain evidence="4">Lewin</strain>
    </source>
</reference>
<dbReference type="InterPro" id="IPR026444">
    <property type="entry name" value="Secre_tail"/>
</dbReference>
<dbReference type="InterPro" id="IPR022409">
    <property type="entry name" value="PKD/Chitinase_dom"/>
</dbReference>
<feature type="domain" description="BIG2" evidence="3">
    <location>
        <begin position="1634"/>
        <end position="1715"/>
    </location>
</feature>
<feature type="domain" description="BIG2" evidence="3">
    <location>
        <begin position="1900"/>
        <end position="1980"/>
    </location>
</feature>
<feature type="domain" description="BIG2" evidence="3">
    <location>
        <begin position="483"/>
        <end position="563"/>
    </location>
</feature>
<evidence type="ECO:0000259" key="3">
    <source>
        <dbReference type="SMART" id="SM00635"/>
    </source>
</evidence>
<dbReference type="STRING" id="984262.SGRA_0750"/>
<feature type="domain" description="BIG2" evidence="3">
    <location>
        <begin position="835"/>
        <end position="915"/>
    </location>
</feature>
<evidence type="ECO:0000313" key="5">
    <source>
        <dbReference type="Proteomes" id="UP000007519"/>
    </source>
</evidence>
<organism evidence="4 5">
    <name type="scientific">Saprospira grandis (strain Lewin)</name>
    <dbReference type="NCBI Taxonomy" id="984262"/>
    <lineage>
        <taxon>Bacteria</taxon>
        <taxon>Pseudomonadati</taxon>
        <taxon>Bacteroidota</taxon>
        <taxon>Saprospiria</taxon>
        <taxon>Saprospirales</taxon>
        <taxon>Saprospiraceae</taxon>
        <taxon>Saprospira</taxon>
    </lineage>
</organism>
<feature type="domain" description="PKD/Chitinase" evidence="2">
    <location>
        <begin position="1276"/>
        <end position="1362"/>
    </location>
</feature>
<dbReference type="SUPFAM" id="SSF49373">
    <property type="entry name" value="Invasin/intimin cell-adhesion fragments"/>
    <property type="match status" value="25"/>
</dbReference>
<feature type="domain" description="BIG2" evidence="3">
    <location>
        <begin position="1275"/>
        <end position="1355"/>
    </location>
</feature>
<feature type="domain" description="PKD/Chitinase" evidence="2">
    <location>
        <begin position="1455"/>
        <end position="1547"/>
    </location>
</feature>
<feature type="domain" description="PKD/Chitinase" evidence="2">
    <location>
        <begin position="924"/>
        <end position="1010"/>
    </location>
</feature>
<evidence type="ECO:0000259" key="2">
    <source>
        <dbReference type="SMART" id="SM00089"/>
    </source>
</evidence>
<dbReference type="EMBL" id="CP002831">
    <property type="protein sequence ID" value="AFC23489.1"/>
    <property type="molecule type" value="Genomic_DNA"/>
</dbReference>
<feature type="domain" description="BIG2" evidence="3">
    <location>
        <begin position="2258"/>
        <end position="2339"/>
    </location>
</feature>
<feature type="domain" description="PKD/Chitinase" evidence="2">
    <location>
        <begin position="1188"/>
        <end position="1274"/>
    </location>
</feature>
<evidence type="ECO:0000256" key="1">
    <source>
        <dbReference type="SAM" id="Phobius"/>
    </source>
</evidence>
<dbReference type="HOGENOM" id="CLU_226495_0_0_10"/>
<keyword evidence="5" id="KW-1185">Reference proteome</keyword>
<feature type="domain" description="BIG2" evidence="3">
    <location>
        <begin position="2525"/>
        <end position="2606"/>
    </location>
</feature>
<gene>
    <name evidence="4" type="ordered locus">SGRA_0750</name>
</gene>
<feature type="domain" description="BIG2" evidence="3">
    <location>
        <begin position="1723"/>
        <end position="1803"/>
    </location>
</feature>
<dbReference type="SMART" id="SM00089">
    <property type="entry name" value="PKD"/>
    <property type="match status" value="15"/>
</dbReference>
<dbReference type="eggNOG" id="COG3210">
    <property type="taxonomic scope" value="Bacteria"/>
</dbReference>
<feature type="domain" description="PKD/Chitinase" evidence="2">
    <location>
        <begin position="748"/>
        <end position="834"/>
    </location>
</feature>
<keyword evidence="1" id="KW-0472">Membrane</keyword>
<feature type="domain" description="PKD/Chitinase" evidence="2">
    <location>
        <begin position="2259"/>
        <end position="2348"/>
    </location>
</feature>
<feature type="domain" description="BIG2" evidence="3">
    <location>
        <begin position="2168"/>
        <end position="2248"/>
    </location>
</feature>
<protein>
    <submittedName>
        <fullName evidence="4">Cell wall/surface repeat-containing protein</fullName>
    </submittedName>
</protein>
<feature type="domain" description="BIG2" evidence="3">
    <location>
        <begin position="1363"/>
        <end position="1444"/>
    </location>
</feature>
<sequence length="2893" mass="284164">MQIQEFSRSLDKAGDKCNWPTIIQRPLIYYSMHRKIAYFFTLYLLLSLSWGLEAQIAYLDVPDQTLTAGQSATFDLTSDGDNEINISVNMSGSTFITFTRPALNSGVSQTATLQLSGPNIRKLAAGATIGPSSGTYTAGSTFFCSACIQALFPWAAPPFNDVYVGFRFIRNSGTTHYAWVRLDVPSAANTITIKDFGWEQTPNTAIIAGATGQVLVNQILVYGQGGQNTISTPNGTLQMLATTTPTNATDTTKNWTTNNNSIATINSTTGLLQAVSNGTVRVFATANDGSGVSGFEDIVISGQFKPVSSIQIGGQGGASSVISTQNLQMTTYILPTDATDTTVSWGVINGTGTATINASGLLTGGNPGTVQVTATANDGSGNSATANITVDPLLVSSISVQGQGGASNVQASSSLQMVATVSPSNATNTGLSWSVNNQTGSATINPSTGMLSAGSPGTVEVCATANDGSGVVGCTVITVDPILVSSISVQGQSGQTNVQAAASLQMIATVSPANASNPSVSWSVTNGTGTATINGSGLLTGGNPGTVQVCATANDGSGVSDCVTITIDPILVSSISVQGQGGATNVSSSASLQMLATVSPANASNPSVSWSVTNGTGTATINGSGLLTGGNPGTVQVCATANDGSGVSDCVTITIDPILVSSISVQGQGGATAVSSSASLQMLATVSPANASTPSVSWSVVNGTGTATINGSGLLTGGNPGTVQVCATANDGSGVSDCVTITIDPILVSSISVQGQGGVSTVQSSSSLQMLATVSPANASNSSVSWSVVNGTGTATINGSGLLTGGNPGTVQVCATANDGSGVSDCVTITIDPILVSSISVQGQGGATNVSSSASLQMLATVSPANASNPSVSWSVVNGTGTATINGSGLLTGGNPGTVQVCATANDGSGVSDCVTITIDPILVSSISVQGQGGATAVSSSASLQMLATVSPANASNPSVSWSVTNGTGTATINGSGLLTGGNPGTVQVCATANDGSGVSDCVTITIDPILVSSISVQGQGGATAVSSSATLQMLATVSPANASNPSVSWSVTNGTGTATINGSGLLTGGNPGTVQVCATANDGSGVSDCVTITIDPILVSSISVQGQGGATAVSSSASLQMLATVSPANASNPSVSWSVTNGTGTATINGSGLLTGGNPGTVQVCATANDGSGVSDCVTITIDPILVSSISVQGQGGATNISSSASLQMLATVSPANASNPSVSWSVVNGTGTATINGSGLLTGGNPGTVQVCATANDGSGISDCMTITIDPILVSSISVQGQGGATAVSSSSTLQMLATASPANASNPSVSWSVTNGTGTATINGSGLLTGGNPGTVQVCATANDGSGVSDCVTISIDPILVSTISVQGQGGANSIQAGSNLQMVATVSPANASNQTVVWSVNNQSGTASIDPNTGLLSATTAGTVEVCATATDGSGVSGCTVITINTTTILVSAISVQGQGGNSNVQAGANLQMEATVSPANASNQTVVWSVTNQTGTATIDPNTGLLTGGSAGTVEVCATATDGSGVSGCTTITVLTAVVTVSSISVQGQGGQSNLTLGNNLQMVATVNPANATNSSVSWSVNNQTGTASIDPLTGLLSATSEGTVEVCATANDGSGVSGCTIITIDPILVSSIVVQGQGGATNVASSSNLQMVATVSPSNASNSSLSWSVNNQTGTATINPSTGVLSAGNPGTVEVCATANDGSGVSDCIIITIDPILVSSIAVQGQGGATNVQANASLQMLATVSPANASNSSVSWSVINGTGTATINSAGLLSAGNPGTVQVCATANDGSGVSDCVTITIDPILVSSITVQGQGGQTNVLSSSNLQMLATISPTNASNSSLSWSVNNQTGTATINPSTGVLTAGNPGTVEVCATANDGSGISDCIVITIDPILVSSITVQGQGGATSVTASASLQMLATVSPSNASNTTVNWSVTNQTGSATINSAGLLTAGAAGTVEVCATATDGSGVSDCIIISITTNTVLVSSIAVQGQGGATNVTASASLQMLATVSPSNASNNSVSWSVNNQTGTATINPSTGVLTAGNPGTVEVCATANDGSGISDCIIITIDPILVSSIAVQGQGGATNVSASASLQMLATVSPTNASNNSVSWSVNNQTGTATINTSTGVLTAGNPGTVEVCATANDGSGVSDCIVITIDPILVSSITVQGQGGATTVSTSSSLQMIATVSPSNASNPNISWSVNNQTGSASISASGVLSPSSAGTVEVCATATDGSGVSDCILITISNTFIPVTAISVQGQGGTNSINAGASLQMQATVTPSNATNPSVSWSVNNQTGTATINPTTGQLIAGNPGTVEVCATANDGSGVVGCTIITINAVLVSSIAVQGQGGATSVQANASLQMIATVNPANATDNSVSWSVNNQTGSATINPSTGVLTAASPGTVEVCATANDGSGVTDCIIITIDPILVSSIAVQGQGGATSVQANASLQMIATVTPSNASNPSVNWTVTNQTGTATINPSTGVLMAGNPGTVEVCATANDGSGVSDCIIITIDPIYVTGISVQGQGGQSSITTLNGNLQMFATVTPSNASNPTVVWSVNDPAVATIDPNTGLLTAVGNGLVTVTATATDGSNVFGSTIITVSNQSVMVQTILVNSQSGIDHITTNAGSLQMIATILPTSANNQNVNWSVSNSSIASINATGVLQALTNGVVTVTATATDGSGVSGSKQITISNQGGQGQILVSSIQVLSAGGNTEINLPNGTLQLFAVVSPTNADNQNVGWSVSNTSVGTIDQSGILTARGNGQVLVVASAQDGSGVSGSILIEVSNQPTGITPIALTDGQYRIYPNPLQEVLNLELELPNAAPDARLQIFDFAGRLLLDRQLDLPEGFSNTQLQLPADWPSGLYFLQLQTPKGQLLGQKLQKP</sequence>
<keyword evidence="1" id="KW-0812">Transmembrane</keyword>
<feature type="domain" description="BIG2" evidence="3">
    <location>
        <begin position="1454"/>
        <end position="1535"/>
    </location>
</feature>
<accession>H6L1E8</accession>
<feature type="domain" description="BIG2" evidence="3">
    <location>
        <begin position="2436"/>
        <end position="2517"/>
    </location>
</feature>
<feature type="domain" description="PKD/Chitinase" evidence="2">
    <location>
        <begin position="484"/>
        <end position="570"/>
    </location>
</feature>
<feature type="domain" description="PKD/Chitinase" evidence="2">
    <location>
        <begin position="1012"/>
        <end position="1098"/>
    </location>
</feature>
<dbReference type="KEGG" id="sgn:SGRA_0750"/>
<dbReference type="eggNOG" id="COG5492">
    <property type="taxonomic scope" value="Bacteria"/>
</dbReference>
<dbReference type="InterPro" id="IPR003343">
    <property type="entry name" value="Big_2"/>
</dbReference>
<feature type="domain" description="BIG2" evidence="3">
    <location>
        <begin position="215"/>
        <end position="296"/>
    </location>
</feature>
<feature type="domain" description="BIG2" evidence="3">
    <location>
        <begin position="306"/>
        <end position="386"/>
    </location>
</feature>
<feature type="domain" description="BIG2" evidence="3">
    <location>
        <begin position="2347"/>
        <end position="2428"/>
    </location>
</feature>
<feature type="domain" description="PKD/Chitinase" evidence="2">
    <location>
        <begin position="2171"/>
        <end position="2255"/>
    </location>
</feature>
<feature type="domain" description="PKD/Chitinase" evidence="2">
    <location>
        <begin position="1100"/>
        <end position="1186"/>
    </location>
</feature>
<feature type="domain" description="BIG2" evidence="3">
    <location>
        <begin position="659"/>
        <end position="739"/>
    </location>
</feature>
<dbReference type="NCBIfam" id="TIGR04183">
    <property type="entry name" value="Por_Secre_tail"/>
    <property type="match status" value="1"/>
</dbReference>
<feature type="domain" description="PKD/Chitinase" evidence="2">
    <location>
        <begin position="1726"/>
        <end position="1810"/>
    </location>
</feature>
<feature type="domain" description="BIG2" evidence="3">
    <location>
        <begin position="571"/>
        <end position="651"/>
    </location>
</feature>
<evidence type="ECO:0000313" key="4">
    <source>
        <dbReference type="EMBL" id="AFC23489.1"/>
    </source>
</evidence>
<feature type="domain" description="PKD/Chitinase" evidence="2">
    <location>
        <begin position="572"/>
        <end position="658"/>
    </location>
</feature>
<feature type="domain" description="BIG2" evidence="3">
    <location>
        <begin position="1811"/>
        <end position="1892"/>
    </location>
</feature>
<feature type="domain" description="BIG2" evidence="3">
    <location>
        <begin position="1099"/>
        <end position="1179"/>
    </location>
</feature>
<dbReference type="OrthoDB" id="966210at2"/>
<feature type="domain" description="PKD/Chitinase" evidence="2">
    <location>
        <begin position="312"/>
        <end position="393"/>
    </location>
</feature>
<dbReference type="InterPro" id="IPR008964">
    <property type="entry name" value="Invasin/intimin_cell_adhesion"/>
</dbReference>
<dbReference type="Proteomes" id="UP000007519">
    <property type="component" value="Chromosome"/>
</dbReference>
<dbReference type="Gene3D" id="2.60.40.1080">
    <property type="match status" value="29"/>
</dbReference>
<feature type="domain" description="BIG2" evidence="3">
    <location>
        <begin position="1187"/>
        <end position="1267"/>
    </location>
</feature>
<proteinExistence type="predicted"/>
<dbReference type="SMART" id="SM00635">
    <property type="entry name" value="BID_2"/>
    <property type="match status" value="29"/>
</dbReference>
<feature type="domain" description="BIG2" evidence="3">
    <location>
        <begin position="923"/>
        <end position="1003"/>
    </location>
</feature>
<feature type="domain" description="BIG2" evidence="3">
    <location>
        <begin position="1011"/>
        <end position="1091"/>
    </location>
</feature>
<feature type="domain" description="BIG2" evidence="3">
    <location>
        <begin position="394"/>
        <end position="475"/>
    </location>
</feature>
<dbReference type="Pfam" id="PF02368">
    <property type="entry name" value="Big_2"/>
    <property type="match status" value="28"/>
</dbReference>
<name>H6L1E8_SAPGL</name>
<feature type="domain" description="BIG2" evidence="3">
    <location>
        <begin position="747"/>
        <end position="827"/>
    </location>
</feature>
<feature type="domain" description="PKD/Chitinase" evidence="2">
    <location>
        <begin position="836"/>
        <end position="922"/>
    </location>
</feature>
<dbReference type="Pfam" id="PF18962">
    <property type="entry name" value="Por_Secre_tail"/>
    <property type="match status" value="1"/>
</dbReference>
<feature type="domain" description="BIG2" evidence="3">
    <location>
        <begin position="2622"/>
        <end position="2696"/>
    </location>
</feature>
<feature type="domain" description="BIG2" evidence="3">
    <location>
        <begin position="2079"/>
        <end position="2160"/>
    </location>
</feature>